<evidence type="ECO:0000313" key="2">
    <source>
        <dbReference type="EMBL" id="KDN35216.1"/>
    </source>
</evidence>
<keyword evidence="3" id="KW-1185">Reference proteome</keyword>
<name>A0A066V173_TILAU</name>
<dbReference type="Proteomes" id="UP000027361">
    <property type="component" value="Unassembled WGS sequence"/>
</dbReference>
<protein>
    <submittedName>
        <fullName evidence="2">Uncharacterized protein</fullName>
    </submittedName>
</protein>
<gene>
    <name evidence="2" type="ORF">K437DRAFT_80727</name>
</gene>
<evidence type="ECO:0000313" key="3">
    <source>
        <dbReference type="Proteomes" id="UP000027361"/>
    </source>
</evidence>
<comment type="caution">
    <text evidence="2">The sequence shown here is derived from an EMBL/GenBank/DDBJ whole genome shotgun (WGS) entry which is preliminary data.</text>
</comment>
<organism evidence="2 3">
    <name type="scientific">Tilletiaria anomala (strain ATCC 24038 / CBS 436.72 / UBC 951)</name>
    <dbReference type="NCBI Taxonomy" id="1037660"/>
    <lineage>
        <taxon>Eukaryota</taxon>
        <taxon>Fungi</taxon>
        <taxon>Dikarya</taxon>
        <taxon>Basidiomycota</taxon>
        <taxon>Ustilaginomycotina</taxon>
        <taxon>Exobasidiomycetes</taxon>
        <taxon>Georgefischeriales</taxon>
        <taxon>Tilletiariaceae</taxon>
        <taxon>Tilletiaria</taxon>
    </lineage>
</organism>
<dbReference type="InParanoid" id="A0A066V173"/>
<keyword evidence="1" id="KW-0175">Coiled coil</keyword>
<feature type="coiled-coil region" evidence="1">
    <location>
        <begin position="63"/>
        <end position="90"/>
    </location>
</feature>
<reference evidence="2 3" key="1">
    <citation type="submission" date="2014-05" db="EMBL/GenBank/DDBJ databases">
        <title>Draft genome sequence of a rare smut relative, Tilletiaria anomala UBC 951.</title>
        <authorList>
            <consortium name="DOE Joint Genome Institute"/>
            <person name="Toome M."/>
            <person name="Kuo A."/>
            <person name="Henrissat B."/>
            <person name="Lipzen A."/>
            <person name="Tritt A."/>
            <person name="Yoshinaga Y."/>
            <person name="Zane M."/>
            <person name="Barry K."/>
            <person name="Grigoriev I.V."/>
            <person name="Spatafora J.W."/>
            <person name="Aimea M.C."/>
        </authorList>
    </citation>
    <scope>NUCLEOTIDE SEQUENCE [LARGE SCALE GENOMIC DNA]</scope>
    <source>
        <strain evidence="2 3">UBC 951</strain>
    </source>
</reference>
<dbReference type="AlphaFoldDB" id="A0A066V173"/>
<dbReference type="HOGENOM" id="CLU_1455357_0_0_1"/>
<accession>A0A066V173</accession>
<evidence type="ECO:0000256" key="1">
    <source>
        <dbReference type="SAM" id="Coils"/>
    </source>
</evidence>
<sequence>MLNVMLQLMPAMLGMENCEAFSPFLFAFQSGRSLSHEMTHLLSPSDAMDVIQKIGAFADSKNKKKYSKTLQTLRRNAAKHEESVKAESGKLMKALKDKYTELKAFDDDVNETMMGDLKDILDYFERLRNDLRAYKEAVSKAAQYTSEASSTSHAEITALVSEGERQVAVLQAGFQASQTGIDSELE</sequence>
<proteinExistence type="predicted"/>
<dbReference type="GeneID" id="25267836"/>
<dbReference type="EMBL" id="JMSN01000228">
    <property type="protein sequence ID" value="KDN35216.1"/>
    <property type="molecule type" value="Genomic_DNA"/>
</dbReference>
<dbReference type="RefSeq" id="XP_013239759.1">
    <property type="nucleotide sequence ID" value="XM_013384305.1"/>
</dbReference>